<feature type="domain" description="Regulatory protein YycH-like" evidence="1">
    <location>
        <begin position="36"/>
        <end position="251"/>
    </location>
</feature>
<gene>
    <name evidence="2" type="ORF">EW139_01785</name>
</gene>
<dbReference type="InterPro" id="IPR018604">
    <property type="entry name" value="YycI-like"/>
</dbReference>
<dbReference type="Pfam" id="PF09648">
    <property type="entry name" value="YycI"/>
    <property type="match status" value="1"/>
</dbReference>
<dbReference type="Gene3D" id="2.40.128.690">
    <property type="entry name" value="YycH protein, domain 3-like"/>
    <property type="match status" value="1"/>
</dbReference>
<evidence type="ECO:0000259" key="1">
    <source>
        <dbReference type="Pfam" id="PF09648"/>
    </source>
</evidence>
<name>A0ABX5SKB2_9LACO</name>
<dbReference type="Proteomes" id="UP000295756">
    <property type="component" value="Chromosome"/>
</dbReference>
<evidence type="ECO:0000313" key="3">
    <source>
        <dbReference type="Proteomes" id="UP000295756"/>
    </source>
</evidence>
<reference evidence="2 3" key="1">
    <citation type="submission" date="2019-03" db="EMBL/GenBank/DDBJ databases">
        <title>Complete Genome Sequence of Leuconostoc kimchii strain NKJ218 Isolated from Homemade Kimchi.</title>
        <authorList>
            <person name="Jung J.Y."/>
            <person name="Jin H.M."/>
            <person name="Jung J.-W."/>
            <person name="Lee S.-Y."/>
            <person name="Ryu B.-G."/>
            <person name="Han S.-S."/>
            <person name="Kang H.K."/>
            <person name="Choi H.W."/>
            <person name="Chung E.J."/>
            <person name="Choi K.-M."/>
        </authorList>
    </citation>
    <scope>NUCLEOTIDE SEQUENCE [LARGE SCALE GENOMIC DNA]</scope>
    <source>
        <strain evidence="2 3">NKJ218</strain>
    </source>
</reference>
<evidence type="ECO:0000313" key="2">
    <source>
        <dbReference type="EMBL" id="QBR46928.1"/>
    </source>
</evidence>
<sequence length="258" mass="29334">MQFKRLKVLMLVLFFLLDIFLLNWWRAGQVPNEQVTDANANIITEMKKQKIQLPKFSTTVHYSGYIAAQRGNKDTMALPSGLNVTTNRQSDIVTVKLKTPELPEKETAVSENSQNPLTIAKRSGYRYNSVLTADKANSDRVYSQRIRGLPVIDDNGTMTFQYNKEGKITGFIQRQLVNVQRLRDDRATITEEEAIVALYRYNELDGGDRLSAGYLSYDKSLTVNGYDIYLPVWAFEAHSGNEKYVLKINAFTGDNLSE</sequence>
<proteinExistence type="predicted"/>
<keyword evidence="3" id="KW-1185">Reference proteome</keyword>
<dbReference type="RefSeq" id="WP_013103045.1">
    <property type="nucleotide sequence ID" value="NZ_CP037939.1"/>
</dbReference>
<protein>
    <recommendedName>
        <fullName evidence="1">Regulatory protein YycH-like domain-containing protein</fullName>
    </recommendedName>
</protein>
<accession>A0ABX5SKB2</accession>
<organism evidence="2 3">
    <name type="scientific">Leuconostoc kimchii</name>
    <dbReference type="NCBI Taxonomy" id="136609"/>
    <lineage>
        <taxon>Bacteria</taxon>
        <taxon>Bacillati</taxon>
        <taxon>Bacillota</taxon>
        <taxon>Bacilli</taxon>
        <taxon>Lactobacillales</taxon>
        <taxon>Lactobacillaceae</taxon>
        <taxon>Leuconostoc</taxon>
    </lineage>
</organism>
<dbReference type="EMBL" id="CP037939">
    <property type="protein sequence ID" value="QBR46928.1"/>
    <property type="molecule type" value="Genomic_DNA"/>
</dbReference>